<protein>
    <submittedName>
        <fullName evidence="1">Uncharacterized protein</fullName>
    </submittedName>
</protein>
<proteinExistence type="predicted"/>
<organism evidence="1">
    <name type="scientific">Cacopsylla melanoneura</name>
    <dbReference type="NCBI Taxonomy" id="428564"/>
    <lineage>
        <taxon>Eukaryota</taxon>
        <taxon>Metazoa</taxon>
        <taxon>Ecdysozoa</taxon>
        <taxon>Arthropoda</taxon>
        <taxon>Hexapoda</taxon>
        <taxon>Insecta</taxon>
        <taxon>Pterygota</taxon>
        <taxon>Neoptera</taxon>
        <taxon>Paraneoptera</taxon>
        <taxon>Hemiptera</taxon>
        <taxon>Sternorrhyncha</taxon>
        <taxon>Psylloidea</taxon>
        <taxon>Psyllidae</taxon>
        <taxon>Psyllinae</taxon>
        <taxon>Cacopsylla</taxon>
    </lineage>
</organism>
<dbReference type="EMBL" id="HBUF01218827">
    <property type="protein sequence ID" value="CAG6668449.1"/>
    <property type="molecule type" value="Transcribed_RNA"/>
</dbReference>
<evidence type="ECO:0000313" key="1">
    <source>
        <dbReference type="EMBL" id="CAG6668449.1"/>
    </source>
</evidence>
<reference evidence="1" key="1">
    <citation type="submission" date="2021-05" db="EMBL/GenBank/DDBJ databases">
        <authorList>
            <person name="Alioto T."/>
            <person name="Alioto T."/>
            <person name="Gomez Garrido J."/>
        </authorList>
    </citation>
    <scope>NUCLEOTIDE SEQUENCE</scope>
</reference>
<accession>A0A8D8WS91</accession>
<dbReference type="AlphaFoldDB" id="A0A8D8WS91"/>
<sequence length="108" mass="12611">MFYASTLIKSKLKKSTMSLSFKMDSPLDPFHYLRKMSILTKFKVPHPLLLLRLNSYLVPPLYLCLALHLKEVSLVRIQMKTQCWKTAMTHGLWLRNIVVNIFSNMAAR</sequence>
<dbReference type="EMBL" id="HBUF01218826">
    <property type="protein sequence ID" value="CAG6668447.1"/>
    <property type="molecule type" value="Transcribed_RNA"/>
</dbReference>
<name>A0A8D8WS91_9HEMI</name>